<dbReference type="EMBL" id="AP024086">
    <property type="protein sequence ID" value="BCL60699.1"/>
    <property type="molecule type" value="Genomic_DNA"/>
</dbReference>
<evidence type="ECO:0000313" key="3">
    <source>
        <dbReference type="EMBL" id="BCL60699.1"/>
    </source>
</evidence>
<dbReference type="Pfam" id="PF13590">
    <property type="entry name" value="DUF4136"/>
    <property type="match status" value="1"/>
</dbReference>
<dbReference type="RefSeq" id="WP_228856803.1">
    <property type="nucleotide sequence ID" value="NZ_AP024086.1"/>
</dbReference>
<protein>
    <submittedName>
        <fullName evidence="3">Lipoprotein</fullName>
    </submittedName>
</protein>
<dbReference type="InterPro" id="IPR025411">
    <property type="entry name" value="DUF4136"/>
</dbReference>
<dbReference type="AlphaFoldDB" id="A0A8D5FS37"/>
<dbReference type="KEGG" id="dbk:DGMP_13920"/>
<name>A0A8D5FS37_9BACT</name>
<feature type="signal peptide" evidence="1">
    <location>
        <begin position="1"/>
        <end position="22"/>
    </location>
</feature>
<evidence type="ECO:0000313" key="4">
    <source>
        <dbReference type="Proteomes" id="UP000826725"/>
    </source>
</evidence>
<dbReference type="Proteomes" id="UP000826725">
    <property type="component" value="Chromosome"/>
</dbReference>
<evidence type="ECO:0000259" key="2">
    <source>
        <dbReference type="Pfam" id="PF13590"/>
    </source>
</evidence>
<keyword evidence="4" id="KW-1185">Reference proteome</keyword>
<organism evidence="3 4">
    <name type="scientific">Desulfomarina profundi</name>
    <dbReference type="NCBI Taxonomy" id="2772557"/>
    <lineage>
        <taxon>Bacteria</taxon>
        <taxon>Pseudomonadati</taxon>
        <taxon>Thermodesulfobacteriota</taxon>
        <taxon>Desulfobulbia</taxon>
        <taxon>Desulfobulbales</taxon>
        <taxon>Desulfobulbaceae</taxon>
        <taxon>Desulfomarina</taxon>
    </lineage>
</organism>
<accession>A0A8D5FS37</accession>
<feature type="chain" id="PRO_5034044124" evidence="1">
    <location>
        <begin position="23"/>
        <end position="186"/>
    </location>
</feature>
<dbReference type="PROSITE" id="PS51257">
    <property type="entry name" value="PROKAR_LIPOPROTEIN"/>
    <property type="match status" value="1"/>
</dbReference>
<feature type="domain" description="DUF4136" evidence="2">
    <location>
        <begin position="24"/>
        <end position="182"/>
    </location>
</feature>
<gene>
    <name evidence="3" type="ORF">DGMP_13920</name>
</gene>
<reference evidence="3" key="1">
    <citation type="submission" date="2020-09" db="EMBL/GenBank/DDBJ databases">
        <title>Desulfogranum mesoprofundum gen. nov., sp. nov., a novel mesophilic, sulfate-reducing chemolithoautotroph isolated from a deep-sea hydrothermal vent chimney in the Suiyo Seamount.</title>
        <authorList>
            <person name="Hashimoto Y."/>
            <person name="Nakagawa S."/>
        </authorList>
    </citation>
    <scope>NUCLEOTIDE SEQUENCE</scope>
    <source>
        <strain evidence="3">KT2</strain>
    </source>
</reference>
<evidence type="ECO:0000256" key="1">
    <source>
        <dbReference type="SAM" id="SignalP"/>
    </source>
</evidence>
<sequence length="186" mass="20993">MKPHTLTFLLFSILFLSGCATTRVTQDYDTSFHFKFTSSFNWDSEKHEASDRESENQLLDKRFRNAIENSMFSRGFSLKEHPDLLVSYSYSTIQRLETDPFYPSFGYGYGWFGRHGGISLHSGSGIRQYSIGKLVISIFYGNTHDLVWQGVGTGDVFSSSSPETITAEVNAMVESVLGQFPPLRSP</sequence>
<keyword evidence="3" id="KW-0449">Lipoprotein</keyword>
<proteinExistence type="predicted"/>
<keyword evidence="1" id="KW-0732">Signal</keyword>